<keyword evidence="1" id="KW-0812">Transmembrane</keyword>
<protein>
    <submittedName>
        <fullName evidence="2">Uncharacterized protein</fullName>
    </submittedName>
</protein>
<evidence type="ECO:0000256" key="1">
    <source>
        <dbReference type="SAM" id="Phobius"/>
    </source>
</evidence>
<dbReference type="GeneID" id="80399022"/>
<gene>
    <name evidence="2" type="primary">SRR7976310_10_2</name>
</gene>
<keyword evidence="1" id="KW-1133">Transmembrane helix</keyword>
<organism evidence="2 3">
    <name type="scientific">ssRNA phage SRR7976310_10</name>
    <dbReference type="NCBI Taxonomy" id="2786672"/>
    <lineage>
        <taxon>Viruses</taxon>
        <taxon>Riboviria</taxon>
        <taxon>Orthornavirae</taxon>
        <taxon>Lenarviricota</taxon>
        <taxon>Leviviricetes</taxon>
        <taxon>Norzivirales</taxon>
        <taxon>Fiersviridae</taxon>
        <taxon>Sholavirus</taxon>
        <taxon>Sholavirus caenivivens</taxon>
    </lineage>
</organism>
<reference evidence="2" key="1">
    <citation type="submission" date="2020-09" db="EMBL/GenBank/DDBJ databases">
        <title>Leviviricetes taxonomy.</title>
        <authorList>
            <person name="Stockdale S.R."/>
            <person name="Callanan J."/>
            <person name="Adriaenssens E.M."/>
            <person name="Kuhn J.H."/>
            <person name="Rumnieks J."/>
            <person name="Shkoporov A."/>
            <person name="Draper L.A."/>
            <person name="Ross P."/>
            <person name="Hill C."/>
        </authorList>
    </citation>
    <scope>NUCLEOTIDE SEQUENCE</scope>
</reference>
<name>A0A8S5L4S7_9VIRU</name>
<dbReference type="EMBL" id="BK014183">
    <property type="protein sequence ID" value="DAD52710.1"/>
    <property type="molecule type" value="Genomic_RNA"/>
</dbReference>
<evidence type="ECO:0000313" key="3">
    <source>
        <dbReference type="Proteomes" id="UP000683019"/>
    </source>
</evidence>
<proteinExistence type="predicted"/>
<evidence type="ECO:0000313" key="2">
    <source>
        <dbReference type="EMBL" id="DAD52710.1"/>
    </source>
</evidence>
<dbReference type="Proteomes" id="UP000683019">
    <property type="component" value="Segment"/>
</dbReference>
<keyword evidence="1" id="KW-0472">Membrane</keyword>
<accession>A0A8S5L4S7</accession>
<keyword evidence="3" id="KW-1185">Reference proteome</keyword>
<feature type="transmembrane region" description="Helical" evidence="1">
    <location>
        <begin position="12"/>
        <end position="32"/>
    </location>
</feature>
<dbReference type="KEGG" id="vg:80399022"/>
<sequence>MDKPLIRSDDVLRLKIIILIVYMVCSVGLIVWTGSDQLLIDQLTLQLGDVVKTLLPQLMR</sequence>
<dbReference type="RefSeq" id="YP_010769878.1">
    <property type="nucleotide sequence ID" value="NC_074098.1"/>
</dbReference>